<dbReference type="AlphaFoldDB" id="A0A511XMT8"/>
<sequence length="580" mass="61879">MLDSTSSALAAAEAVQYAAYTSGNGSEADPYVLASSSDTITLETGKWYVLPDGASIGTVVTNEYNSSKSTGGINVNGAHLDIQTSASVAGTINMGTSGSILVLENTSGKWAYQANMPGADLSAGGDQFYTYPSLQNATITNFGSGSGICAEDVPGGYGTLGIASTTASSGSSLVLKHDTSISVTDTPADPGGKTLPGYISVPVTVGANYPLTYFHTDPNNSCQIDGCFLTGTHILTRDGEKPVETLVAGDEIAVLVNDTLTYHPLSWLGRSHADVSRLDFEQDAYPVRIHQDAFGSGMPHRDLLVTSEHCIYIDGQFVPVRMLVNNRSIVIDRSIPAYDFYHVELDEHAVIVSEGLFSESYLDTGNRGTFENSVIRSMRPHFAGGIIISGGKNWENDAAAPLVTAQDKVEPIWNQLASRAKQLGFDKDSASEAAKKITDPDLRLVTRDGREIRPVRHTDHTYCFMVPANVDSVRIASNITRPSDAIGPFCDDRRKLGVLIGNVCVTNGRDRQAVTVHKSRDAVDGWHNFEGGIGRWTAGNALLTLGQTSGGLFAKMVEIEVLSAGPYLVRNTGKTDIQVA</sequence>
<comment type="caution">
    <text evidence="2">The sequence shown here is derived from an EMBL/GenBank/DDBJ whole genome shotgun (WGS) entry which is preliminary data.</text>
</comment>
<gene>
    <name evidence="2" type="ORF">AOE01nite_24860</name>
</gene>
<dbReference type="EMBL" id="BJYG01000037">
    <property type="protein sequence ID" value="GEN64262.1"/>
    <property type="molecule type" value="Genomic_DNA"/>
</dbReference>
<proteinExistence type="predicted"/>
<name>A0A511XMT8_9PROT</name>
<organism evidence="2 3">
    <name type="scientific">Acetobacter oeni</name>
    <dbReference type="NCBI Taxonomy" id="304077"/>
    <lineage>
        <taxon>Bacteria</taxon>
        <taxon>Pseudomonadati</taxon>
        <taxon>Pseudomonadota</taxon>
        <taxon>Alphaproteobacteria</taxon>
        <taxon>Acetobacterales</taxon>
        <taxon>Acetobacteraceae</taxon>
        <taxon>Acetobacter</taxon>
    </lineage>
</organism>
<dbReference type="Gene3D" id="2.170.16.10">
    <property type="entry name" value="Hedgehog/Intein (Hint) domain"/>
    <property type="match status" value="1"/>
</dbReference>
<keyword evidence="3" id="KW-1185">Reference proteome</keyword>
<evidence type="ECO:0000259" key="1">
    <source>
        <dbReference type="Pfam" id="PF13403"/>
    </source>
</evidence>
<dbReference type="RefSeq" id="WP_146890404.1">
    <property type="nucleotide sequence ID" value="NZ_BJYG01000037.1"/>
</dbReference>
<dbReference type="Proteomes" id="UP000321746">
    <property type="component" value="Unassembled WGS sequence"/>
</dbReference>
<dbReference type="InterPro" id="IPR036844">
    <property type="entry name" value="Hint_dom_sf"/>
</dbReference>
<feature type="domain" description="Hedgehog/Intein (Hint)" evidence="1">
    <location>
        <begin position="227"/>
        <end position="364"/>
    </location>
</feature>
<evidence type="ECO:0000313" key="2">
    <source>
        <dbReference type="EMBL" id="GEN64262.1"/>
    </source>
</evidence>
<accession>A0A511XMT8</accession>
<reference evidence="2 3" key="1">
    <citation type="submission" date="2019-07" db="EMBL/GenBank/DDBJ databases">
        <title>Whole genome shotgun sequence of Acetobacter oeni NBRC 105207.</title>
        <authorList>
            <person name="Hosoyama A."/>
            <person name="Uohara A."/>
            <person name="Ohji S."/>
            <person name="Ichikawa N."/>
        </authorList>
    </citation>
    <scope>NUCLEOTIDE SEQUENCE [LARGE SCALE GENOMIC DNA]</scope>
    <source>
        <strain evidence="2 3">NBRC 105207</strain>
    </source>
</reference>
<dbReference type="InterPro" id="IPR028992">
    <property type="entry name" value="Hedgehog/Intein_dom"/>
</dbReference>
<evidence type="ECO:0000313" key="3">
    <source>
        <dbReference type="Proteomes" id="UP000321746"/>
    </source>
</evidence>
<protein>
    <recommendedName>
        <fullName evidence="1">Hedgehog/Intein (Hint) domain-containing protein</fullName>
    </recommendedName>
</protein>
<dbReference type="OrthoDB" id="7284755at2"/>
<dbReference type="SUPFAM" id="SSF51294">
    <property type="entry name" value="Hedgehog/intein (Hint) domain"/>
    <property type="match status" value="1"/>
</dbReference>
<dbReference type="Pfam" id="PF13403">
    <property type="entry name" value="Hint_2"/>
    <property type="match status" value="1"/>
</dbReference>